<sequence length="467" mass="51829">MHFHHRGARQRGVAYPFPEGVHDDTSGSVEWGCPLSVRGGWGEDTPRPFFFLSYAHTPASSQVGGDPNHWVHRLFNDLCAAVMELTDLPEGEPPGFMDRGMNVGERWAERIGEALAHCRVFVPLYSSRYFQSVACGQEWQAFSSRPVYRIPGTLGPATGIVPVLWVPGRQHDLPLAASQLQFNHSEFGEDYLREGLYALLKLNYFRDAYQLAVHRLAQRIVQMAEQTMIPVGQELDFQSRPSAFEKPVPARRLRIAVLACDSTRLPEGRSSAAYGESQLDWQPYRSESSRPLVLHADQAARQLGFHPSIHEFEEEAGAVLNAEKPTAPGLLLLDRFALLDPARLELVKAFDRCSPAWISLMEPWDPDDPECQAADESLHNAAEEALRHWRRDSRPSLRGGSDGLPTLDCFEAEVPEAIHRAILGFAGRGGPSPPPGGYFGGSGRSTLRAGTLPDRDGATTTDRRLLH</sequence>
<dbReference type="NCBIfam" id="NF040588">
    <property type="entry name" value="FxsC_Nterm"/>
    <property type="match status" value="1"/>
</dbReference>
<dbReference type="Gene3D" id="3.40.50.10140">
    <property type="entry name" value="Toll/interleukin-1 receptor homology (TIR) domain"/>
    <property type="match status" value="1"/>
</dbReference>
<dbReference type="RefSeq" id="WP_084713483.1">
    <property type="nucleotide sequence ID" value="NZ_JBHEZZ010000025.1"/>
</dbReference>
<comment type="caution">
    <text evidence="3">The sequence shown here is derived from an EMBL/GenBank/DDBJ whole genome shotgun (WGS) entry which is preliminary data.</text>
</comment>
<organism evidence="3 4">
    <name type="scientific">Streptacidiphilus cavernicola</name>
    <dbReference type="NCBI Taxonomy" id="3342716"/>
    <lineage>
        <taxon>Bacteria</taxon>
        <taxon>Bacillati</taxon>
        <taxon>Actinomycetota</taxon>
        <taxon>Actinomycetes</taxon>
        <taxon>Kitasatosporales</taxon>
        <taxon>Streptomycetaceae</taxon>
        <taxon>Streptacidiphilus</taxon>
    </lineage>
</organism>
<dbReference type="Proteomes" id="UP001592528">
    <property type="component" value="Unassembled WGS sequence"/>
</dbReference>
<name>A0ABV6UWX8_9ACTN</name>
<protein>
    <submittedName>
        <fullName evidence="3">TIR-like protein FxsC</fullName>
    </submittedName>
</protein>
<feature type="compositionally biased region" description="Basic and acidic residues" evidence="1">
    <location>
        <begin position="453"/>
        <end position="467"/>
    </location>
</feature>
<evidence type="ECO:0000313" key="3">
    <source>
        <dbReference type="EMBL" id="MFC1405969.1"/>
    </source>
</evidence>
<dbReference type="InterPro" id="IPR026367">
    <property type="entry name" value="FxsC_C"/>
</dbReference>
<keyword evidence="4" id="KW-1185">Reference proteome</keyword>
<accession>A0ABV6UWX8</accession>
<evidence type="ECO:0000259" key="2">
    <source>
        <dbReference type="Pfam" id="PF13676"/>
    </source>
</evidence>
<dbReference type="EMBL" id="JBHEZZ010000025">
    <property type="protein sequence ID" value="MFC1405969.1"/>
    <property type="molecule type" value="Genomic_DNA"/>
</dbReference>
<dbReference type="InterPro" id="IPR047603">
    <property type="entry name" value="FxsC_N"/>
</dbReference>
<dbReference type="NCBIfam" id="TIGR04276">
    <property type="entry name" value="FxsC_Cterm"/>
    <property type="match status" value="1"/>
</dbReference>
<dbReference type="SUPFAM" id="SSF52200">
    <property type="entry name" value="Toll/Interleukin receptor TIR domain"/>
    <property type="match status" value="1"/>
</dbReference>
<evidence type="ECO:0000256" key="1">
    <source>
        <dbReference type="SAM" id="MobiDB-lite"/>
    </source>
</evidence>
<dbReference type="InterPro" id="IPR035897">
    <property type="entry name" value="Toll_tir_struct_dom_sf"/>
</dbReference>
<reference evidence="3 4" key="1">
    <citation type="submission" date="2024-09" db="EMBL/GenBank/DDBJ databases">
        <authorList>
            <person name="Lee S.D."/>
        </authorList>
    </citation>
    <scope>NUCLEOTIDE SEQUENCE [LARGE SCALE GENOMIC DNA]</scope>
    <source>
        <strain evidence="3 4">N1-5</strain>
    </source>
</reference>
<gene>
    <name evidence="3" type="ORF">ACEZDJ_32220</name>
</gene>
<evidence type="ECO:0000313" key="4">
    <source>
        <dbReference type="Proteomes" id="UP001592528"/>
    </source>
</evidence>
<feature type="region of interest" description="Disordered" evidence="1">
    <location>
        <begin position="428"/>
        <end position="467"/>
    </location>
</feature>
<dbReference type="Pfam" id="PF13676">
    <property type="entry name" value="TIR_2"/>
    <property type="match status" value="1"/>
</dbReference>
<feature type="domain" description="TIR" evidence="2">
    <location>
        <begin position="50"/>
        <end position="144"/>
    </location>
</feature>
<proteinExistence type="predicted"/>
<dbReference type="InterPro" id="IPR000157">
    <property type="entry name" value="TIR_dom"/>
</dbReference>